<feature type="transmembrane region" description="Helical" evidence="4">
    <location>
        <begin position="42"/>
        <end position="62"/>
    </location>
</feature>
<evidence type="ECO:0000313" key="7">
    <source>
        <dbReference type="Proteomes" id="UP000254602"/>
    </source>
</evidence>
<proteinExistence type="predicted"/>
<feature type="domain" description="Major facilitator superfamily (MFS) profile" evidence="5">
    <location>
        <begin position="6"/>
        <end position="381"/>
    </location>
</feature>
<name>A0A379KIZ9_PSEPU</name>
<feature type="transmembrane region" description="Helical" evidence="4">
    <location>
        <begin position="236"/>
        <end position="257"/>
    </location>
</feature>
<feature type="transmembrane region" description="Helical" evidence="4">
    <location>
        <begin position="357"/>
        <end position="376"/>
    </location>
</feature>
<dbReference type="GO" id="GO:0022857">
    <property type="term" value="F:transmembrane transporter activity"/>
    <property type="evidence" value="ECO:0007669"/>
    <property type="project" value="InterPro"/>
</dbReference>
<protein>
    <submittedName>
        <fullName evidence="6">Major facilitator transporter</fullName>
    </submittedName>
</protein>
<evidence type="ECO:0000259" key="5">
    <source>
        <dbReference type="PROSITE" id="PS50850"/>
    </source>
</evidence>
<feature type="transmembrane region" description="Helical" evidence="4">
    <location>
        <begin position="269"/>
        <end position="286"/>
    </location>
</feature>
<dbReference type="InterPro" id="IPR011701">
    <property type="entry name" value="MFS"/>
</dbReference>
<feature type="transmembrane region" description="Helical" evidence="4">
    <location>
        <begin position="292"/>
        <end position="314"/>
    </location>
</feature>
<evidence type="ECO:0000313" key="6">
    <source>
        <dbReference type="EMBL" id="SUD67981.1"/>
    </source>
</evidence>
<dbReference type="PANTHER" id="PTHR23523:SF1">
    <property type="entry name" value="CYANATE TRANSPORT PROTEIN CYNX"/>
    <property type="match status" value="1"/>
</dbReference>
<evidence type="ECO:0000256" key="3">
    <source>
        <dbReference type="ARBA" id="ARBA00023136"/>
    </source>
</evidence>
<dbReference type="InterPro" id="IPR036259">
    <property type="entry name" value="MFS_trans_sf"/>
</dbReference>
<dbReference type="EMBL" id="UGUY01000001">
    <property type="protein sequence ID" value="SUD67981.1"/>
    <property type="molecule type" value="Genomic_DNA"/>
</dbReference>
<dbReference type="SUPFAM" id="SSF103473">
    <property type="entry name" value="MFS general substrate transporter"/>
    <property type="match status" value="1"/>
</dbReference>
<evidence type="ECO:0000256" key="2">
    <source>
        <dbReference type="ARBA" id="ARBA00022989"/>
    </source>
</evidence>
<feature type="transmembrane region" description="Helical" evidence="4">
    <location>
        <begin position="133"/>
        <end position="153"/>
    </location>
</feature>
<dbReference type="InterPro" id="IPR052524">
    <property type="entry name" value="MFS_Cyanate_Porter"/>
</dbReference>
<dbReference type="PANTHER" id="PTHR23523">
    <property type="match status" value="1"/>
</dbReference>
<evidence type="ECO:0000256" key="1">
    <source>
        <dbReference type="ARBA" id="ARBA00022692"/>
    </source>
</evidence>
<dbReference type="Pfam" id="PF07690">
    <property type="entry name" value="MFS_1"/>
    <property type="match status" value="1"/>
</dbReference>
<feature type="transmembrane region" description="Helical" evidence="4">
    <location>
        <begin position="159"/>
        <end position="182"/>
    </location>
</feature>
<feature type="transmembrane region" description="Helical" evidence="4">
    <location>
        <begin position="326"/>
        <end position="345"/>
    </location>
</feature>
<dbReference type="AlphaFoldDB" id="A0A379KIZ9"/>
<keyword evidence="2 4" id="KW-1133">Transmembrane helix</keyword>
<accession>A0A379KIZ9</accession>
<dbReference type="PROSITE" id="PS50850">
    <property type="entry name" value="MFS"/>
    <property type="match status" value="1"/>
</dbReference>
<feature type="transmembrane region" description="Helical" evidence="4">
    <location>
        <begin position="74"/>
        <end position="94"/>
    </location>
</feature>
<dbReference type="Gene3D" id="1.20.1250.20">
    <property type="entry name" value="MFS general substrate transporter like domains"/>
    <property type="match status" value="2"/>
</dbReference>
<gene>
    <name evidence="6" type="primary">yeaN_1</name>
    <name evidence="6" type="ORF">NCTC7914_02104</name>
</gene>
<feature type="transmembrane region" description="Helical" evidence="4">
    <location>
        <begin position="203"/>
        <end position="224"/>
    </location>
</feature>
<reference evidence="6 7" key="1">
    <citation type="submission" date="2018-06" db="EMBL/GenBank/DDBJ databases">
        <authorList>
            <consortium name="Pathogen Informatics"/>
            <person name="Doyle S."/>
        </authorList>
    </citation>
    <scope>NUCLEOTIDE SEQUENCE [LARGE SCALE GENOMIC DNA]</scope>
    <source>
        <strain evidence="6 7">NCTC7914</strain>
    </source>
</reference>
<organism evidence="6 7">
    <name type="scientific">Pseudomonas putida</name>
    <name type="common">Arthrobacter siderocapsulatus</name>
    <dbReference type="NCBI Taxonomy" id="303"/>
    <lineage>
        <taxon>Bacteria</taxon>
        <taxon>Pseudomonadati</taxon>
        <taxon>Pseudomonadota</taxon>
        <taxon>Gammaproteobacteria</taxon>
        <taxon>Pseudomonadales</taxon>
        <taxon>Pseudomonadaceae</taxon>
        <taxon>Pseudomonas</taxon>
    </lineage>
</organism>
<dbReference type="RefSeq" id="WP_115273836.1">
    <property type="nucleotide sequence ID" value="NZ_UGUY01000001.1"/>
</dbReference>
<dbReference type="InterPro" id="IPR020846">
    <property type="entry name" value="MFS_dom"/>
</dbReference>
<dbReference type="Proteomes" id="UP000254602">
    <property type="component" value="Unassembled WGS sequence"/>
</dbReference>
<evidence type="ECO:0000256" key="4">
    <source>
        <dbReference type="SAM" id="Phobius"/>
    </source>
</evidence>
<keyword evidence="1 4" id="KW-0812">Transmembrane</keyword>
<feature type="transmembrane region" description="Helical" evidence="4">
    <location>
        <begin position="100"/>
        <end position="121"/>
    </location>
</feature>
<sequence>MRDLPSKACIGLLAMLIGLNLRPIMAAIGPLLGTLQQDLGLSNAQGGLLTTLPVMMMGLFALSGPWLLRLAGEVRGVAMGITLIVISCAARAYITSGTALIATAALGGVGIAVIQALMPAFIKRSHPQSAGMLMGLFTTGIMGGAALAAAFAAPGASTFGWQLTLGVAALPALVGLIAWLLAAGSDPGSHSDATLPYRSGRAWLLLLFFGIGTGAYTLVLAWLPPFYVELGWTATQAGYLLGALTVTEVIAGLLVSALIQRYPDRRQPLTVVILLLLAGLACLMLAPVQLAVVATLCLGLGIGALFPLSLIVTLDHTHSPTEAGALLAFVQGGGYLIAATMPLIAGIVRDQLSSLHWAWGIMAIGAVLLLGLSTLLRPKAVQLPGAVREA</sequence>
<keyword evidence="3 4" id="KW-0472">Membrane</keyword>